<dbReference type="InterPro" id="IPR006091">
    <property type="entry name" value="Acyl-CoA_Oxase/DH_mid-dom"/>
</dbReference>
<evidence type="ECO:0000313" key="10">
    <source>
        <dbReference type="EMBL" id="PSH63155.1"/>
    </source>
</evidence>
<feature type="domain" description="Acyl-CoA oxidase/dehydrogenase middle" evidence="8">
    <location>
        <begin position="122"/>
        <end position="221"/>
    </location>
</feature>
<dbReference type="AlphaFoldDB" id="A0A2P7B9L4"/>
<dbReference type="Gene3D" id="1.10.540.10">
    <property type="entry name" value="Acyl-CoA dehydrogenase/oxidase, N-terminal domain"/>
    <property type="match status" value="1"/>
</dbReference>
<dbReference type="EMBL" id="PGGM01000007">
    <property type="protein sequence ID" value="PSH63155.1"/>
    <property type="molecule type" value="Genomic_DNA"/>
</dbReference>
<comment type="similarity">
    <text evidence="2 6">Belongs to the acyl-CoA dehydrogenase family.</text>
</comment>
<dbReference type="FunFam" id="2.40.110.10:FF:000002">
    <property type="entry name" value="Acyl-CoA dehydrogenase fadE12"/>
    <property type="match status" value="1"/>
</dbReference>
<dbReference type="InterPro" id="IPR006089">
    <property type="entry name" value="Acyl-CoA_DH_CS"/>
</dbReference>
<accession>A0A2P7B9L4</accession>
<comment type="cofactor">
    <cofactor evidence="1 6">
        <name>FAD</name>
        <dbReference type="ChEBI" id="CHEBI:57692"/>
    </cofactor>
</comment>
<keyword evidence="3 6" id="KW-0285">Flavoprotein</keyword>
<proteinExistence type="inferred from homology"/>
<dbReference type="InterPro" id="IPR037069">
    <property type="entry name" value="AcylCoA_DH/ox_N_sf"/>
</dbReference>
<dbReference type="Gene3D" id="1.20.140.10">
    <property type="entry name" value="Butyryl-CoA Dehydrogenase, subunit A, domain 3"/>
    <property type="match status" value="1"/>
</dbReference>
<evidence type="ECO:0000256" key="2">
    <source>
        <dbReference type="ARBA" id="ARBA00009347"/>
    </source>
</evidence>
<dbReference type="PANTHER" id="PTHR43884:SF40">
    <property type="entry name" value="ACYL-COA DEHYDROGENASE"/>
    <property type="match status" value="1"/>
</dbReference>
<evidence type="ECO:0000259" key="7">
    <source>
        <dbReference type="Pfam" id="PF00441"/>
    </source>
</evidence>
<dbReference type="Proteomes" id="UP000241764">
    <property type="component" value="Unassembled WGS sequence"/>
</dbReference>
<evidence type="ECO:0000259" key="8">
    <source>
        <dbReference type="Pfam" id="PF02770"/>
    </source>
</evidence>
<evidence type="ECO:0000256" key="4">
    <source>
        <dbReference type="ARBA" id="ARBA00022827"/>
    </source>
</evidence>
<evidence type="ECO:0000256" key="5">
    <source>
        <dbReference type="ARBA" id="ARBA00023002"/>
    </source>
</evidence>
<evidence type="ECO:0000256" key="6">
    <source>
        <dbReference type="RuleBase" id="RU362125"/>
    </source>
</evidence>
<dbReference type="Gene3D" id="2.40.110.10">
    <property type="entry name" value="Butyryl-CoA Dehydrogenase, subunit A, domain 2"/>
    <property type="match status" value="1"/>
</dbReference>
<dbReference type="InterPro" id="IPR009100">
    <property type="entry name" value="AcylCoA_DH/oxidase_NM_dom_sf"/>
</dbReference>
<sequence>MEFGLSEEQMLIVETTRAFVENELYPHEAEVERTGILRKELAEELKHKAMEAGLYAANMPESVGGAGLDTVTWLLYEKELGRANYALHWTCVGRPSNILLAGTDAQKEKYLYPCIRGEKSDCLAMTEPGAGSDLRGMKATAIEKGGDWVVNGTKHFISHALEADFVILFVASGEEDTPRGKKKKITAFFVDKGHPGMTIREGYRNVSHRGYTNAIIEFDDCRLPQDAILGEVHKGFEVANTWLGATRLQVAATCLGRAERALGHAIEYAAQRQQFGQQIGKFQGVSFKLADMATELKAADLLTFEAGWKFDQGTVTDQDMAMAKLKATEMLAFVADEAIQIHGGMGLMDDLPLERIWRDARVERIWEGTSEIQRHIISRALLRPHGA</sequence>
<keyword evidence="5 6" id="KW-0560">Oxidoreductase</keyword>
<evidence type="ECO:0000313" key="11">
    <source>
        <dbReference type="Proteomes" id="UP000241764"/>
    </source>
</evidence>
<dbReference type="InterPro" id="IPR013786">
    <property type="entry name" value="AcylCoA_DH/ox_N"/>
</dbReference>
<dbReference type="InterPro" id="IPR046373">
    <property type="entry name" value="Acyl-CoA_Oxase/DH_mid-dom_sf"/>
</dbReference>
<dbReference type="PANTHER" id="PTHR43884">
    <property type="entry name" value="ACYL-COA DEHYDROGENASE"/>
    <property type="match status" value="1"/>
</dbReference>
<keyword evidence="4 6" id="KW-0274">FAD</keyword>
<dbReference type="GO" id="GO:0003995">
    <property type="term" value="F:acyl-CoA dehydrogenase activity"/>
    <property type="evidence" value="ECO:0007669"/>
    <property type="project" value="InterPro"/>
</dbReference>
<feature type="domain" description="Acyl-CoA dehydrogenase/oxidase C-terminal" evidence="7">
    <location>
        <begin position="234"/>
        <end position="382"/>
    </location>
</feature>
<dbReference type="GO" id="GO:0050660">
    <property type="term" value="F:flavin adenine dinucleotide binding"/>
    <property type="evidence" value="ECO:0007669"/>
    <property type="project" value="InterPro"/>
</dbReference>
<dbReference type="Pfam" id="PF02771">
    <property type="entry name" value="Acyl-CoA_dh_N"/>
    <property type="match status" value="1"/>
</dbReference>
<dbReference type="OrthoDB" id="9775090at2"/>
<dbReference type="Pfam" id="PF00441">
    <property type="entry name" value="Acyl-CoA_dh_1"/>
    <property type="match status" value="1"/>
</dbReference>
<evidence type="ECO:0000256" key="1">
    <source>
        <dbReference type="ARBA" id="ARBA00001974"/>
    </source>
</evidence>
<dbReference type="InterPro" id="IPR009075">
    <property type="entry name" value="AcylCo_DH/oxidase_C"/>
</dbReference>
<name>A0A2P7B9L4_9HYPH</name>
<dbReference type="SUPFAM" id="SSF47203">
    <property type="entry name" value="Acyl-CoA dehydrogenase C-terminal domain-like"/>
    <property type="match status" value="1"/>
</dbReference>
<dbReference type="FunFam" id="1.20.140.10:FF:000001">
    <property type="entry name" value="Acyl-CoA dehydrogenase"/>
    <property type="match status" value="1"/>
</dbReference>
<keyword evidence="11" id="KW-1185">Reference proteome</keyword>
<dbReference type="PIRSF" id="PIRSF016578">
    <property type="entry name" value="HsaA"/>
    <property type="match status" value="1"/>
</dbReference>
<feature type="domain" description="Acyl-CoA dehydrogenase/oxidase N-terminal" evidence="9">
    <location>
        <begin position="6"/>
        <end position="118"/>
    </location>
</feature>
<organism evidence="10 11">
    <name type="scientific">Phyllobacterium sophorae</name>
    <dbReference type="NCBI Taxonomy" id="1520277"/>
    <lineage>
        <taxon>Bacteria</taxon>
        <taxon>Pseudomonadati</taxon>
        <taxon>Pseudomonadota</taxon>
        <taxon>Alphaproteobacteria</taxon>
        <taxon>Hyphomicrobiales</taxon>
        <taxon>Phyllobacteriaceae</taxon>
        <taxon>Phyllobacterium</taxon>
    </lineage>
</organism>
<dbReference type="PROSITE" id="PS00073">
    <property type="entry name" value="ACYL_COA_DH_2"/>
    <property type="match status" value="1"/>
</dbReference>
<dbReference type="PROSITE" id="PS00072">
    <property type="entry name" value="ACYL_COA_DH_1"/>
    <property type="match status" value="1"/>
</dbReference>
<dbReference type="InterPro" id="IPR036250">
    <property type="entry name" value="AcylCo_DH-like_C"/>
</dbReference>
<reference evidence="11" key="1">
    <citation type="submission" date="2017-11" db="EMBL/GenBank/DDBJ databases">
        <authorList>
            <person name="Kuznetsova I."/>
            <person name="Sazanova A."/>
            <person name="Chirak E."/>
            <person name="Safronova V."/>
            <person name="Willems A."/>
        </authorList>
    </citation>
    <scope>NUCLEOTIDE SEQUENCE [LARGE SCALE GENOMIC DNA]</scope>
    <source>
        <strain evidence="11">CCBAU 03422</strain>
    </source>
</reference>
<dbReference type="Pfam" id="PF02770">
    <property type="entry name" value="Acyl-CoA_dh_M"/>
    <property type="match status" value="1"/>
</dbReference>
<gene>
    <name evidence="10" type="ORF">CU103_16510</name>
</gene>
<evidence type="ECO:0000259" key="9">
    <source>
        <dbReference type="Pfam" id="PF02771"/>
    </source>
</evidence>
<dbReference type="SUPFAM" id="SSF56645">
    <property type="entry name" value="Acyl-CoA dehydrogenase NM domain-like"/>
    <property type="match status" value="1"/>
</dbReference>
<comment type="caution">
    <text evidence="10">The sequence shown here is derived from an EMBL/GenBank/DDBJ whole genome shotgun (WGS) entry which is preliminary data.</text>
</comment>
<protein>
    <submittedName>
        <fullName evidence="10">Acyl-CoA dehydrogenase</fullName>
    </submittedName>
</protein>
<dbReference type="RefSeq" id="WP_106665127.1">
    <property type="nucleotide sequence ID" value="NZ_PGGM01000007.1"/>
</dbReference>
<evidence type="ECO:0000256" key="3">
    <source>
        <dbReference type="ARBA" id="ARBA00022630"/>
    </source>
</evidence>